<organism evidence="4">
    <name type="scientific">Dissoconium aciculare CBS 342.82</name>
    <dbReference type="NCBI Taxonomy" id="1314786"/>
    <lineage>
        <taxon>Eukaryota</taxon>
        <taxon>Fungi</taxon>
        <taxon>Dikarya</taxon>
        <taxon>Ascomycota</taxon>
        <taxon>Pezizomycotina</taxon>
        <taxon>Dothideomycetes</taxon>
        <taxon>Dothideomycetidae</taxon>
        <taxon>Mycosphaerellales</taxon>
        <taxon>Dissoconiaceae</taxon>
        <taxon>Dissoconium</taxon>
    </lineage>
</organism>
<dbReference type="GeneID" id="54358344"/>
<dbReference type="GO" id="GO:0005681">
    <property type="term" value="C:spliceosomal complex"/>
    <property type="evidence" value="ECO:0007669"/>
    <property type="project" value="TreeGrafter"/>
</dbReference>
<reference evidence="4" key="3">
    <citation type="submission" date="2025-08" db="UniProtKB">
        <authorList>
            <consortium name="RefSeq"/>
        </authorList>
    </citation>
    <scope>IDENTIFICATION</scope>
    <source>
        <strain evidence="4">CBS 342.82</strain>
    </source>
</reference>
<feature type="compositionally biased region" description="Basic and acidic residues" evidence="1">
    <location>
        <begin position="23"/>
        <end position="36"/>
    </location>
</feature>
<evidence type="ECO:0000313" key="3">
    <source>
        <dbReference type="Proteomes" id="UP000504637"/>
    </source>
</evidence>
<dbReference type="InterPro" id="IPR035979">
    <property type="entry name" value="RBD_domain_sf"/>
</dbReference>
<evidence type="ECO:0000256" key="1">
    <source>
        <dbReference type="SAM" id="MobiDB-lite"/>
    </source>
</evidence>
<dbReference type="InterPro" id="IPR052768">
    <property type="entry name" value="RBM25"/>
</dbReference>
<feature type="non-terminal residue" evidence="4">
    <location>
        <position position="710"/>
    </location>
</feature>
<keyword evidence="3" id="KW-1185">Reference proteome</keyword>
<feature type="region of interest" description="Disordered" evidence="1">
    <location>
        <begin position="221"/>
        <end position="254"/>
    </location>
</feature>
<dbReference type="PANTHER" id="PTHR18806:SF4">
    <property type="entry name" value="RNA-BINDING PROTEIN 25"/>
    <property type="match status" value="1"/>
</dbReference>
<dbReference type="Gene3D" id="3.30.70.330">
    <property type="match status" value="1"/>
</dbReference>
<feature type="region of interest" description="Disordered" evidence="1">
    <location>
        <begin position="412"/>
        <end position="435"/>
    </location>
</feature>
<dbReference type="Pfam" id="PF01480">
    <property type="entry name" value="PWI"/>
    <property type="match status" value="1"/>
</dbReference>
<dbReference type="Proteomes" id="UP000504637">
    <property type="component" value="Unplaced"/>
</dbReference>
<feature type="compositionally biased region" description="Basic and acidic residues" evidence="1">
    <location>
        <begin position="475"/>
        <end position="505"/>
    </location>
</feature>
<feature type="compositionally biased region" description="Low complexity" evidence="1">
    <location>
        <begin position="221"/>
        <end position="247"/>
    </location>
</feature>
<gene>
    <name evidence="4" type="ORF">K489DRAFT_305661</name>
</gene>
<dbReference type="SMART" id="SM00311">
    <property type="entry name" value="PWI"/>
    <property type="match status" value="1"/>
</dbReference>
<feature type="region of interest" description="Disordered" evidence="1">
    <location>
        <begin position="299"/>
        <end position="397"/>
    </location>
</feature>
<evidence type="ECO:0000259" key="2">
    <source>
        <dbReference type="PROSITE" id="PS51025"/>
    </source>
</evidence>
<dbReference type="AlphaFoldDB" id="A0A6J3LVQ1"/>
<protein>
    <recommendedName>
        <fullName evidence="2">PWI domain-containing protein</fullName>
    </recommendedName>
</protein>
<feature type="compositionally biased region" description="Basic and acidic residues" evidence="1">
    <location>
        <begin position="299"/>
        <end position="310"/>
    </location>
</feature>
<proteinExistence type="predicted"/>
<dbReference type="Gene3D" id="1.20.1390.10">
    <property type="entry name" value="PWI domain"/>
    <property type="match status" value="1"/>
</dbReference>
<accession>A0A6J3LVQ1</accession>
<name>A0A6J3LVQ1_9PEZI</name>
<feature type="non-terminal residue" evidence="4">
    <location>
        <position position="1"/>
    </location>
</feature>
<dbReference type="InterPro" id="IPR002483">
    <property type="entry name" value="PWI_dom"/>
</dbReference>
<dbReference type="OrthoDB" id="6275295at2759"/>
<feature type="compositionally biased region" description="Basic and acidic residues" evidence="1">
    <location>
        <begin position="385"/>
        <end position="395"/>
    </location>
</feature>
<dbReference type="GO" id="GO:0003729">
    <property type="term" value="F:mRNA binding"/>
    <property type="evidence" value="ECO:0007669"/>
    <property type="project" value="TreeGrafter"/>
</dbReference>
<reference evidence="4" key="1">
    <citation type="submission" date="2020-01" db="EMBL/GenBank/DDBJ databases">
        <authorList>
            <consortium name="DOE Joint Genome Institute"/>
            <person name="Haridas S."/>
            <person name="Albert R."/>
            <person name="Binder M."/>
            <person name="Bloem J."/>
            <person name="Labutti K."/>
            <person name="Salamov A."/>
            <person name="Andreopoulos B."/>
            <person name="Baker S.E."/>
            <person name="Barry K."/>
            <person name="Bills G."/>
            <person name="Bluhm B.H."/>
            <person name="Cannon C."/>
            <person name="Castanera R."/>
            <person name="Culley D.E."/>
            <person name="Daum C."/>
            <person name="Ezra D."/>
            <person name="Gonzalez J.B."/>
            <person name="Henrissat B."/>
            <person name="Kuo A."/>
            <person name="Liang C."/>
            <person name="Lipzen A."/>
            <person name="Lutzoni F."/>
            <person name="Magnuson J."/>
            <person name="Mondo S."/>
            <person name="Nolan M."/>
            <person name="Ohm R."/>
            <person name="Pangilinan J."/>
            <person name="Park H.-J."/>
            <person name="Ramirez L."/>
            <person name="Alfaro M."/>
            <person name="Sun H."/>
            <person name="Tritt A."/>
            <person name="Yoshinaga Y."/>
            <person name="Zwiers L.-H."/>
            <person name="Turgeon B.G."/>
            <person name="Goodwin S.B."/>
            <person name="Spatafora J.W."/>
            <person name="Crous P.W."/>
            <person name="Grigoriev I.V."/>
        </authorList>
    </citation>
    <scope>NUCLEOTIDE SEQUENCE</scope>
    <source>
        <strain evidence="4">CBS 342.82</strain>
    </source>
</reference>
<dbReference type="PANTHER" id="PTHR18806">
    <property type="entry name" value="RBM25 PROTEIN"/>
    <property type="match status" value="1"/>
</dbReference>
<feature type="compositionally biased region" description="Acidic residues" evidence="1">
    <location>
        <begin position="373"/>
        <end position="384"/>
    </location>
</feature>
<dbReference type="SUPFAM" id="SSF54928">
    <property type="entry name" value="RNA-binding domain, RBD"/>
    <property type="match status" value="1"/>
</dbReference>
<feature type="region of interest" description="Disordered" evidence="1">
    <location>
        <begin position="576"/>
        <end position="601"/>
    </location>
</feature>
<sequence>IPNINFNAPVIRLGLDAQPDRSAGGDRGGRDGRGPHNQESGNRGRLGLGADSGSNRNMDRERQQLRENMMALQPLMREEVARTIFIGGLVPGVPDDDRLETVLRCAGKLRRWTRGYDAEDKKCKFGFAEYEDVESLEAASEILPGVKVPLYNASGKVQKEDGETDTVKSVQLLVVVDDQSKKYIEDWTSRRKEEDSARQFRIDGCKEDLRQTLAALASNDSADASTANGFRNGTDGTGDTTMGNANGEANGTGSEIVTIPVELEDELADIPAEMRATVAEEIKAFRDRSNRRDLERLRKEEELEQEERRRSGMQSRAAAPLGPRGSAAQGVQGAPSGPKGFRGAQIPSDYTNGVTFVSGAGPNGTAVAITVDREDETADESDEELERRRQEKREAELEEQYADAVRRWQNRERTRAAAQERERTREEIELKKQAAERDRILSHLERWDDDKEARDMREEYYANRSGWVRRRAAAREAEARSDDRDRQAEQREKAEERKQEAEARGLADNFLDQMGISMPTSKTDGQANATAGTGFGGFKINLGTSSKNQATKATSAQPATEIEGLLEDEEDAVEAGIRRPELKPLTDTSTVPLNGEGLTDQEKREAQRDLAAEMPTNADAIFAYPIRWASVTPTIINDHLRPFIERKVVYYLGVQEELLVDTLLGGIKERRNPRELVKELEPALEDDAESLVTIVWKLVALSAEVEGRGL</sequence>
<dbReference type="InterPro" id="IPR012677">
    <property type="entry name" value="Nucleotide-bd_a/b_plait_sf"/>
</dbReference>
<feature type="domain" description="PWI" evidence="2">
    <location>
        <begin position="619"/>
        <end position="710"/>
    </location>
</feature>
<reference evidence="4" key="2">
    <citation type="submission" date="2020-04" db="EMBL/GenBank/DDBJ databases">
        <authorList>
            <consortium name="NCBI Genome Project"/>
        </authorList>
    </citation>
    <scope>NUCLEOTIDE SEQUENCE</scope>
    <source>
        <strain evidence="4">CBS 342.82</strain>
    </source>
</reference>
<feature type="region of interest" description="Disordered" evidence="1">
    <location>
        <begin position="475"/>
        <end position="510"/>
    </location>
</feature>
<dbReference type="PROSITE" id="PS51025">
    <property type="entry name" value="PWI"/>
    <property type="match status" value="1"/>
</dbReference>
<feature type="region of interest" description="Disordered" evidence="1">
    <location>
        <begin position="15"/>
        <end position="56"/>
    </location>
</feature>
<dbReference type="RefSeq" id="XP_033456395.1">
    <property type="nucleotide sequence ID" value="XM_033600544.1"/>
</dbReference>
<evidence type="ECO:0000313" key="4">
    <source>
        <dbReference type="RefSeq" id="XP_033456395.1"/>
    </source>
</evidence>